<dbReference type="Gene3D" id="3.30.428.70">
    <property type="match status" value="1"/>
</dbReference>
<dbReference type="STRING" id="60169.A0A1V6P2D2"/>
<dbReference type="GO" id="GO:0003877">
    <property type="term" value="F:ATP:ADP adenylyltransferase activity"/>
    <property type="evidence" value="ECO:0007669"/>
    <property type="project" value="InterPro"/>
</dbReference>
<name>A0A1V6P2D2_PENPO</name>
<sequence length="305" mass="34439">MPLDLSYDEICTKFDRLISNGIINYQPNEPILVVDGGMTFSFHLVESLKTKPQAEDAPETKSSLTDGTNTQPMSFGPGSDIANDHPGICITTVNETHYLVINKFPVFRPMLLLLTVDSYRRQHEPLVLEDLKAAWSTICGLREEHYVFFNCTVLAGSSREHKHLQVIPAPGKRAGYDEAYKLFPDDDTAPKTGPSFVHFLQRFEDLPEGCVKNGEHMLEIYQRLLQQARDALVLPTEVVPCPHNLVLTRRWMMVIPRRAKEFHGITANAPGMMGSIYIWNHDQLDAWKAIGPMKVLAELGLPREN</sequence>
<dbReference type="Proteomes" id="UP000191408">
    <property type="component" value="Unassembled WGS sequence"/>
</dbReference>
<feature type="compositionally biased region" description="Polar residues" evidence="1">
    <location>
        <begin position="60"/>
        <end position="73"/>
    </location>
</feature>
<evidence type="ECO:0000313" key="5">
    <source>
        <dbReference type="Proteomes" id="UP000191408"/>
    </source>
</evidence>
<evidence type="ECO:0000313" key="4">
    <source>
        <dbReference type="EMBL" id="OQD70917.1"/>
    </source>
</evidence>
<dbReference type="InterPro" id="IPR009163">
    <property type="entry name" value="Ap4A_phos1/2"/>
</dbReference>
<dbReference type="InterPro" id="IPR043171">
    <property type="entry name" value="Ap4A_phos1/2-like"/>
</dbReference>
<proteinExistence type="predicted"/>
<organism evidence="4 5">
    <name type="scientific">Penicillium polonicum</name>
    <dbReference type="NCBI Taxonomy" id="60169"/>
    <lineage>
        <taxon>Eukaryota</taxon>
        <taxon>Fungi</taxon>
        <taxon>Dikarya</taxon>
        <taxon>Ascomycota</taxon>
        <taxon>Pezizomycotina</taxon>
        <taxon>Eurotiomycetes</taxon>
        <taxon>Eurotiomycetidae</taxon>
        <taxon>Eurotiales</taxon>
        <taxon>Aspergillaceae</taxon>
        <taxon>Penicillium</taxon>
    </lineage>
</organism>
<accession>A0A1V6P2D2</accession>
<gene>
    <name evidence="4" type="ORF">PENPOL_c001G02402</name>
</gene>
<dbReference type="EMBL" id="MDYM01000001">
    <property type="protein sequence ID" value="OQD70917.1"/>
    <property type="molecule type" value="Genomic_DNA"/>
</dbReference>
<feature type="domain" description="ATP adenylyltransferase C-terminal" evidence="2">
    <location>
        <begin position="195"/>
        <end position="302"/>
    </location>
</feature>
<dbReference type="Pfam" id="PF09830">
    <property type="entry name" value="ATP_transf"/>
    <property type="match status" value="1"/>
</dbReference>
<keyword evidence="5" id="KW-1185">Reference proteome</keyword>
<reference evidence="5" key="1">
    <citation type="journal article" date="2017" name="Nat. Microbiol.">
        <title>Global analysis of biosynthetic gene clusters reveals vast potential of secondary metabolite production in Penicillium species.</title>
        <authorList>
            <person name="Nielsen J.C."/>
            <person name="Grijseels S."/>
            <person name="Prigent S."/>
            <person name="Ji B."/>
            <person name="Dainat J."/>
            <person name="Nielsen K.F."/>
            <person name="Frisvad J.C."/>
            <person name="Workman M."/>
            <person name="Nielsen J."/>
        </authorList>
    </citation>
    <scope>NUCLEOTIDE SEQUENCE [LARGE SCALE GENOMIC DNA]</scope>
    <source>
        <strain evidence="5">IBT 4502</strain>
    </source>
</reference>
<dbReference type="Pfam" id="PF19327">
    <property type="entry name" value="Ap4A_phos_N"/>
    <property type="match status" value="1"/>
</dbReference>
<comment type="caution">
    <text evidence="4">The sequence shown here is derived from an EMBL/GenBank/DDBJ whole genome shotgun (WGS) entry which is preliminary data.</text>
</comment>
<feature type="domain" description="Ap4A phosphorylase 1/2 N-terminal" evidence="3">
    <location>
        <begin position="30"/>
        <end position="171"/>
    </location>
</feature>
<evidence type="ECO:0000259" key="3">
    <source>
        <dbReference type="Pfam" id="PF19327"/>
    </source>
</evidence>
<dbReference type="SUPFAM" id="SSF54197">
    <property type="entry name" value="HIT-like"/>
    <property type="match status" value="1"/>
</dbReference>
<dbReference type="PANTHER" id="PTHR38420">
    <property type="entry name" value="AP-4-A PHOSPHORYLASE II"/>
    <property type="match status" value="1"/>
</dbReference>
<evidence type="ECO:0000259" key="2">
    <source>
        <dbReference type="Pfam" id="PF09830"/>
    </source>
</evidence>
<dbReference type="PANTHER" id="PTHR38420:SF1">
    <property type="entry name" value="PUTATIVE (AFU_ORTHOLOGUE AFUA_5G14690)-RELATED"/>
    <property type="match status" value="1"/>
</dbReference>
<dbReference type="GO" id="GO:0005524">
    <property type="term" value="F:ATP binding"/>
    <property type="evidence" value="ECO:0007669"/>
    <property type="project" value="InterPro"/>
</dbReference>
<dbReference type="AlphaFoldDB" id="A0A1V6P2D2"/>
<feature type="region of interest" description="Disordered" evidence="1">
    <location>
        <begin position="51"/>
        <end position="77"/>
    </location>
</feature>
<dbReference type="GO" id="GO:0009117">
    <property type="term" value="P:nucleotide metabolic process"/>
    <property type="evidence" value="ECO:0007669"/>
    <property type="project" value="InterPro"/>
</dbReference>
<dbReference type="InterPro" id="IPR019200">
    <property type="entry name" value="ATP_adenylylTrfase_C"/>
</dbReference>
<evidence type="ECO:0000256" key="1">
    <source>
        <dbReference type="SAM" id="MobiDB-lite"/>
    </source>
</evidence>
<dbReference type="InterPro" id="IPR036265">
    <property type="entry name" value="HIT-like_sf"/>
</dbReference>
<dbReference type="InterPro" id="IPR045759">
    <property type="entry name" value="Ap4A_phos1/2_N"/>
</dbReference>
<protein>
    <submittedName>
        <fullName evidence="4">Uncharacterized protein</fullName>
    </submittedName>
</protein>
<dbReference type="OrthoDB" id="10267950at2759"/>